<sequence>MIVVYGLKTRLDPIKKPLSDIIHRCMMFALDFPEYKRVQRFIGLETEDYYYPSDRSDAYTIIEINMMSGRSTEAKKLLIRMLFDEIYKQLKIKPTDIEITIKEQEPHCWGFRGMTGDEASFNYNIKR</sequence>
<dbReference type="OrthoDB" id="9804765at2"/>
<dbReference type="PANTHER" id="PTHR38460:SF1">
    <property type="entry name" value="TAUTOMERASE YOLI-RELATED"/>
    <property type="match status" value="1"/>
</dbReference>
<protein>
    <recommendedName>
        <fullName evidence="3">4-oxalocrotonate tautomerase</fullName>
    </recommendedName>
</protein>
<name>A0A0A3ANZ9_9PAST</name>
<dbReference type="InterPro" id="IPR014347">
    <property type="entry name" value="Tautomerase/MIF_sf"/>
</dbReference>
<evidence type="ECO:0008006" key="3">
    <source>
        <dbReference type="Google" id="ProtNLM"/>
    </source>
</evidence>
<evidence type="ECO:0000313" key="2">
    <source>
        <dbReference type="Proteomes" id="UP000030380"/>
    </source>
</evidence>
<keyword evidence="2" id="KW-1185">Reference proteome</keyword>
<reference evidence="1 2" key="1">
    <citation type="submission" date="2014-11" db="EMBL/GenBank/DDBJ databases">
        <title>Draft genome sequence of Chelonobacter oris 1662T, associated with respiratory disease in Hermann's Tortoises.</title>
        <authorList>
            <person name="Kudirkiene E."/>
            <person name="Hansen M.J."/>
            <person name="Bojesen A.M."/>
        </authorList>
    </citation>
    <scope>NUCLEOTIDE SEQUENCE [LARGE SCALE GENOMIC DNA]</scope>
    <source>
        <strain evidence="1 2">1662</strain>
    </source>
</reference>
<comment type="caution">
    <text evidence="1">The sequence shown here is derived from an EMBL/GenBank/DDBJ whole genome shotgun (WGS) entry which is preliminary data.</text>
</comment>
<dbReference type="AlphaFoldDB" id="A0A0A3ANZ9"/>
<dbReference type="Gene3D" id="3.30.429.10">
    <property type="entry name" value="Macrophage Migration Inhibitory Factor"/>
    <property type="match status" value="1"/>
</dbReference>
<dbReference type="Pfam" id="PF14552">
    <property type="entry name" value="Tautomerase_2"/>
    <property type="match status" value="1"/>
</dbReference>
<dbReference type="RefSeq" id="WP_034613022.1">
    <property type="nucleotide sequence ID" value="NZ_JSUM01000003.1"/>
</dbReference>
<dbReference type="STRING" id="505317.OA57_02550"/>
<dbReference type="InterPro" id="IPR037479">
    <property type="entry name" value="Tauto_MSAD"/>
</dbReference>
<dbReference type="Proteomes" id="UP000030380">
    <property type="component" value="Unassembled WGS sequence"/>
</dbReference>
<dbReference type="SUPFAM" id="SSF55331">
    <property type="entry name" value="Tautomerase/MIF"/>
    <property type="match status" value="1"/>
</dbReference>
<evidence type="ECO:0000313" key="1">
    <source>
        <dbReference type="EMBL" id="KGQ71128.1"/>
    </source>
</evidence>
<gene>
    <name evidence="1" type="ORF">OA57_02550</name>
</gene>
<organism evidence="1 2">
    <name type="scientific">Chelonobacter oris</name>
    <dbReference type="NCBI Taxonomy" id="505317"/>
    <lineage>
        <taxon>Bacteria</taxon>
        <taxon>Pseudomonadati</taxon>
        <taxon>Pseudomonadota</taxon>
        <taxon>Gammaproteobacteria</taxon>
        <taxon>Pasteurellales</taxon>
        <taxon>Pasteurellaceae</taxon>
        <taxon>Chelonobacter</taxon>
    </lineage>
</organism>
<dbReference type="EMBL" id="JSUM01000003">
    <property type="protein sequence ID" value="KGQ71128.1"/>
    <property type="molecule type" value="Genomic_DNA"/>
</dbReference>
<proteinExistence type="predicted"/>
<accession>A0A0A3ANZ9</accession>
<dbReference type="PANTHER" id="PTHR38460">
    <property type="entry name" value="TAUTOMERASE YOLI-RELATED"/>
    <property type="match status" value="1"/>
</dbReference>